<evidence type="ECO:0000313" key="3">
    <source>
        <dbReference type="Proteomes" id="UP000543030"/>
    </source>
</evidence>
<accession>A0A840RIR4</accession>
<dbReference type="SUPFAM" id="SSF52833">
    <property type="entry name" value="Thioredoxin-like"/>
    <property type="match status" value="1"/>
</dbReference>
<dbReference type="InterPro" id="IPR047262">
    <property type="entry name" value="PRX-like1"/>
</dbReference>
<dbReference type="GO" id="GO:0016491">
    <property type="term" value="F:oxidoreductase activity"/>
    <property type="evidence" value="ECO:0007669"/>
    <property type="project" value="InterPro"/>
</dbReference>
<dbReference type="PROSITE" id="PS51352">
    <property type="entry name" value="THIOREDOXIN_2"/>
    <property type="match status" value="1"/>
</dbReference>
<dbReference type="PANTHER" id="PTHR43640:SF1">
    <property type="entry name" value="THIOREDOXIN-DEPENDENT PEROXIREDOXIN"/>
    <property type="match status" value="1"/>
</dbReference>
<dbReference type="InterPro" id="IPR013766">
    <property type="entry name" value="Thioredoxin_domain"/>
</dbReference>
<dbReference type="EMBL" id="JACHHN010000010">
    <property type="protein sequence ID" value="MBB5193205.1"/>
    <property type="molecule type" value="Genomic_DNA"/>
</dbReference>
<sequence length="193" mass="20985">MARTYSTMLALGTPMPGFTLPDGEGRPHTLADLAGNRGLLVAFICNHCPYVKHINPVLAPLGAQLAEVGVGMVAISSNDVENYPDDAPLLMARHAAEQRYTFPYLYDETQDAAKAFGAACTPDFYLFDAQLKLVYRGQFDTSRPNLGVPTGQDIQRAVSALVDGKPPLAEQIPSMGCNIKWKAGNEPDYFQLH</sequence>
<feature type="domain" description="Thioredoxin" evidence="1">
    <location>
        <begin position="9"/>
        <end position="163"/>
    </location>
</feature>
<dbReference type="Gene3D" id="3.40.30.10">
    <property type="entry name" value="Glutaredoxin"/>
    <property type="match status" value="1"/>
</dbReference>
<keyword evidence="3" id="KW-1185">Reference proteome</keyword>
<name>A0A840RIR4_9NEIS</name>
<evidence type="ECO:0000313" key="2">
    <source>
        <dbReference type="EMBL" id="MBB5193205.1"/>
    </source>
</evidence>
<reference evidence="2 3" key="1">
    <citation type="submission" date="2020-08" db="EMBL/GenBank/DDBJ databases">
        <title>Genomic Encyclopedia of Type Strains, Phase IV (KMG-IV): sequencing the most valuable type-strain genomes for metagenomic binning, comparative biology and taxonomic classification.</title>
        <authorList>
            <person name="Goeker M."/>
        </authorList>
    </citation>
    <scope>NUCLEOTIDE SEQUENCE [LARGE SCALE GENOMIC DNA]</scope>
    <source>
        <strain evidence="2 3">DSM 18233</strain>
    </source>
</reference>
<dbReference type="RefSeq" id="WP_184102858.1">
    <property type="nucleotide sequence ID" value="NZ_JACHHN010000010.1"/>
</dbReference>
<dbReference type="AlphaFoldDB" id="A0A840RIR4"/>
<protein>
    <submittedName>
        <fullName evidence="2">Peroxiredoxin</fullName>
    </submittedName>
</protein>
<dbReference type="Proteomes" id="UP000543030">
    <property type="component" value="Unassembled WGS sequence"/>
</dbReference>
<dbReference type="InterPro" id="IPR036249">
    <property type="entry name" value="Thioredoxin-like_sf"/>
</dbReference>
<dbReference type="InterPro" id="IPR000866">
    <property type="entry name" value="AhpC/TSA"/>
</dbReference>
<proteinExistence type="predicted"/>
<gene>
    <name evidence="2" type="ORF">HNQ50_003959</name>
</gene>
<organism evidence="2 3">
    <name type="scientific">Silvimonas terrae</name>
    <dbReference type="NCBI Taxonomy" id="300266"/>
    <lineage>
        <taxon>Bacteria</taxon>
        <taxon>Pseudomonadati</taxon>
        <taxon>Pseudomonadota</taxon>
        <taxon>Betaproteobacteria</taxon>
        <taxon>Neisseriales</taxon>
        <taxon>Chitinibacteraceae</taxon>
        <taxon>Silvimonas</taxon>
    </lineage>
</organism>
<comment type="caution">
    <text evidence="2">The sequence shown here is derived from an EMBL/GenBank/DDBJ whole genome shotgun (WGS) entry which is preliminary data.</text>
</comment>
<dbReference type="Pfam" id="PF00578">
    <property type="entry name" value="AhpC-TSA"/>
    <property type="match status" value="1"/>
</dbReference>
<dbReference type="GO" id="GO:0016209">
    <property type="term" value="F:antioxidant activity"/>
    <property type="evidence" value="ECO:0007669"/>
    <property type="project" value="InterPro"/>
</dbReference>
<dbReference type="CDD" id="cd02969">
    <property type="entry name" value="PRX_like1"/>
    <property type="match status" value="1"/>
</dbReference>
<evidence type="ECO:0000259" key="1">
    <source>
        <dbReference type="PROSITE" id="PS51352"/>
    </source>
</evidence>
<dbReference type="PANTHER" id="PTHR43640">
    <property type="entry name" value="OS07G0260300 PROTEIN"/>
    <property type="match status" value="1"/>
</dbReference>